<dbReference type="RefSeq" id="WP_254740957.1">
    <property type="nucleotide sequence ID" value="NZ_JANCLU010000007.1"/>
</dbReference>
<feature type="compositionally biased region" description="Pro residues" evidence="6">
    <location>
        <begin position="84"/>
        <end position="122"/>
    </location>
</feature>
<feature type="compositionally biased region" description="Low complexity" evidence="6">
    <location>
        <begin position="74"/>
        <end position="83"/>
    </location>
</feature>
<sequence>MAGDDDTIDTKRTDGDAGRPNRPGRKPPREPATLDLTARHVADAEPTPESDPAAADPAPDPLMPSAPERDATVAPGEPATADAAPPPVDSELPSAPPDVEPEPAPFGRSEPPPAVATQPPPRLGRAALAGFGGGVLAVLLTGVALFTAGPLADLSDRLASLETAVGERAPRRGLEAVEKRAAAIEAAQQQARADIDKLDARQPPPPVDLAPLTQRLAAVERGLREASPGPAPAQPAAPVAPPPPTASPETARLAVAMLARDELAQGRPYARELAALEGAGADAQLVAALKPFAASGAPTPARLAADFAPVRDALTRPPEAAAGSVLDRATAAVLRVVKVRPVGQAPGDEPPAIAARTEDALRKGDLPAAAEALQRLPERDRAAAQPFLDRLRARIAAGQAADAILTKAVDDVLAVMKASGGPAR</sequence>
<feature type="compositionally biased region" description="Pro residues" evidence="6">
    <location>
        <begin position="229"/>
        <end position="246"/>
    </location>
</feature>
<keyword evidence="4 7" id="KW-0472">Membrane</keyword>
<dbReference type="Pfam" id="PF09731">
    <property type="entry name" value="Mitofilin"/>
    <property type="match status" value="1"/>
</dbReference>
<feature type="transmembrane region" description="Helical" evidence="7">
    <location>
        <begin position="126"/>
        <end position="148"/>
    </location>
</feature>
<organism evidence="8 9">
    <name type="scientific">Alsobacter ponti</name>
    <dbReference type="NCBI Taxonomy" id="2962936"/>
    <lineage>
        <taxon>Bacteria</taxon>
        <taxon>Pseudomonadati</taxon>
        <taxon>Pseudomonadota</taxon>
        <taxon>Alphaproteobacteria</taxon>
        <taxon>Hyphomicrobiales</taxon>
        <taxon>Alsobacteraceae</taxon>
        <taxon>Alsobacter</taxon>
    </lineage>
</organism>
<protein>
    <submittedName>
        <fullName evidence="8">Uncharacterized protein</fullName>
    </submittedName>
</protein>
<comment type="caution">
    <text evidence="8">The sequence shown here is derived from an EMBL/GenBank/DDBJ whole genome shotgun (WGS) entry which is preliminary data.</text>
</comment>
<keyword evidence="9" id="KW-1185">Reference proteome</keyword>
<evidence type="ECO:0000256" key="7">
    <source>
        <dbReference type="SAM" id="Phobius"/>
    </source>
</evidence>
<evidence type="ECO:0000256" key="1">
    <source>
        <dbReference type="ARBA" id="ARBA00004370"/>
    </source>
</evidence>
<evidence type="ECO:0000256" key="6">
    <source>
        <dbReference type="SAM" id="MobiDB-lite"/>
    </source>
</evidence>
<evidence type="ECO:0000256" key="5">
    <source>
        <dbReference type="SAM" id="Coils"/>
    </source>
</evidence>
<feature type="coiled-coil region" evidence="5">
    <location>
        <begin position="174"/>
        <end position="201"/>
    </location>
</feature>
<evidence type="ECO:0000256" key="3">
    <source>
        <dbReference type="ARBA" id="ARBA00022989"/>
    </source>
</evidence>
<evidence type="ECO:0000256" key="4">
    <source>
        <dbReference type="ARBA" id="ARBA00023136"/>
    </source>
</evidence>
<feature type="region of interest" description="Disordered" evidence="6">
    <location>
        <begin position="224"/>
        <end position="248"/>
    </location>
</feature>
<name>A0ABT1LCD8_9HYPH</name>
<comment type="subcellular location">
    <subcellularLocation>
        <location evidence="1">Membrane</location>
    </subcellularLocation>
</comment>
<keyword evidence="3 7" id="KW-1133">Transmembrane helix</keyword>
<gene>
    <name evidence="8" type="ORF">NK718_09465</name>
</gene>
<feature type="compositionally biased region" description="Basic and acidic residues" evidence="6">
    <location>
        <begin position="8"/>
        <end position="19"/>
    </location>
</feature>
<evidence type="ECO:0000313" key="9">
    <source>
        <dbReference type="Proteomes" id="UP001205890"/>
    </source>
</evidence>
<reference evidence="8 9" key="1">
    <citation type="submission" date="2022-07" db="EMBL/GenBank/DDBJ databases">
        <authorList>
            <person name="Li W.-J."/>
            <person name="Deng Q.-Q."/>
        </authorList>
    </citation>
    <scope>NUCLEOTIDE SEQUENCE [LARGE SCALE GENOMIC DNA]</scope>
    <source>
        <strain evidence="8 9">SYSU M60028</strain>
    </source>
</reference>
<feature type="compositionally biased region" description="Low complexity" evidence="6">
    <location>
        <begin position="44"/>
        <end position="57"/>
    </location>
</feature>
<evidence type="ECO:0000313" key="8">
    <source>
        <dbReference type="EMBL" id="MCP8938741.1"/>
    </source>
</evidence>
<evidence type="ECO:0000256" key="2">
    <source>
        <dbReference type="ARBA" id="ARBA00022692"/>
    </source>
</evidence>
<proteinExistence type="predicted"/>
<dbReference type="EMBL" id="JANCLU010000007">
    <property type="protein sequence ID" value="MCP8938741.1"/>
    <property type="molecule type" value="Genomic_DNA"/>
</dbReference>
<dbReference type="Proteomes" id="UP001205890">
    <property type="component" value="Unassembled WGS sequence"/>
</dbReference>
<keyword evidence="2 7" id="KW-0812">Transmembrane</keyword>
<feature type="region of interest" description="Disordered" evidence="6">
    <location>
        <begin position="1"/>
        <end position="127"/>
    </location>
</feature>
<keyword evidence="5" id="KW-0175">Coiled coil</keyword>
<dbReference type="InterPro" id="IPR019133">
    <property type="entry name" value="MIC60"/>
</dbReference>
<accession>A0ABT1LCD8</accession>